<organism evidence="2 3">
    <name type="scientific">Rhizophagus irregularis</name>
    <dbReference type="NCBI Taxonomy" id="588596"/>
    <lineage>
        <taxon>Eukaryota</taxon>
        <taxon>Fungi</taxon>
        <taxon>Fungi incertae sedis</taxon>
        <taxon>Mucoromycota</taxon>
        <taxon>Glomeromycotina</taxon>
        <taxon>Glomeromycetes</taxon>
        <taxon>Glomerales</taxon>
        <taxon>Glomeraceae</taxon>
        <taxon>Rhizophagus</taxon>
    </lineage>
</organism>
<feature type="region of interest" description="Disordered" evidence="1">
    <location>
        <begin position="1"/>
        <end position="54"/>
    </location>
</feature>
<sequence>MDKVKLSSSSIEDEGDDTGGFEESGTKGFEGNGPEEFEGSNTKESEGILNKLKY</sequence>
<feature type="compositionally biased region" description="Acidic residues" evidence="1">
    <location>
        <begin position="11"/>
        <end position="20"/>
    </location>
</feature>
<dbReference type="AlphaFoldDB" id="A0A2N0Q1J9"/>
<name>A0A2N0Q1J9_9GLOM</name>
<reference evidence="2 3" key="1">
    <citation type="submission" date="2016-04" db="EMBL/GenBank/DDBJ databases">
        <title>Genome analyses suggest a sexual origin of heterokaryosis in a supposedly ancient asexual fungus.</title>
        <authorList>
            <person name="Ropars J."/>
            <person name="Sedzielewska K."/>
            <person name="Noel J."/>
            <person name="Charron P."/>
            <person name="Farinelli L."/>
            <person name="Marton T."/>
            <person name="Kruger M."/>
            <person name="Pelin A."/>
            <person name="Brachmann A."/>
            <person name="Corradi N."/>
        </authorList>
    </citation>
    <scope>NUCLEOTIDE SEQUENCE [LARGE SCALE GENOMIC DNA]</scope>
    <source>
        <strain evidence="2 3">A5</strain>
    </source>
</reference>
<feature type="compositionally biased region" description="Polar residues" evidence="1">
    <location>
        <begin position="1"/>
        <end position="10"/>
    </location>
</feature>
<dbReference type="EMBL" id="LLXJ01000216">
    <property type="protein sequence ID" value="PKC12964.1"/>
    <property type="molecule type" value="Genomic_DNA"/>
</dbReference>
<gene>
    <name evidence="2" type="ORF">RhiirA5_411180</name>
</gene>
<evidence type="ECO:0000313" key="2">
    <source>
        <dbReference type="EMBL" id="PKC12964.1"/>
    </source>
</evidence>
<comment type="caution">
    <text evidence="2">The sequence shown here is derived from an EMBL/GenBank/DDBJ whole genome shotgun (WGS) entry which is preliminary data.</text>
</comment>
<dbReference type="Proteomes" id="UP000232722">
    <property type="component" value="Unassembled WGS sequence"/>
</dbReference>
<reference evidence="2 3" key="2">
    <citation type="submission" date="2017-09" db="EMBL/GenBank/DDBJ databases">
        <title>Extensive intraspecific genome diversity in a model arbuscular mycorrhizal fungus.</title>
        <authorList>
            <person name="Chen E.C."/>
            <person name="Morin E."/>
            <person name="Beaudet D."/>
            <person name="Noel J."/>
            <person name="Ndikumana S."/>
            <person name="Charron P."/>
            <person name="St-Onge C."/>
            <person name="Giorgi J."/>
            <person name="Grigoriev I.V."/>
            <person name="Roux C."/>
            <person name="Martin F.M."/>
            <person name="Corradi N."/>
        </authorList>
    </citation>
    <scope>NUCLEOTIDE SEQUENCE [LARGE SCALE GENOMIC DNA]</scope>
    <source>
        <strain evidence="2 3">A5</strain>
    </source>
</reference>
<evidence type="ECO:0000256" key="1">
    <source>
        <dbReference type="SAM" id="MobiDB-lite"/>
    </source>
</evidence>
<accession>A0A2N0Q1J9</accession>
<proteinExistence type="predicted"/>
<evidence type="ECO:0000313" key="3">
    <source>
        <dbReference type="Proteomes" id="UP000232722"/>
    </source>
</evidence>
<protein>
    <submittedName>
        <fullName evidence="2">Uncharacterized protein</fullName>
    </submittedName>
</protein>